<organism evidence="1 2">
    <name type="scientific">Xanthomonas phage FoX4</name>
    <dbReference type="NCBI Taxonomy" id="2723900"/>
    <lineage>
        <taxon>Viruses</taxon>
        <taxon>Duplodnaviria</taxon>
        <taxon>Heunggongvirae</taxon>
        <taxon>Uroviricota</taxon>
        <taxon>Caudoviricetes</taxon>
        <taxon>Foxquatrovirus</taxon>
        <taxon>Foxquatrovirus fox4</taxon>
    </lineage>
</organism>
<evidence type="ECO:0000313" key="1">
    <source>
        <dbReference type="EMBL" id="QJI52990.1"/>
    </source>
</evidence>
<evidence type="ECO:0000313" key="2">
    <source>
        <dbReference type="Proteomes" id="UP000671952"/>
    </source>
</evidence>
<evidence type="ECO:0008006" key="3">
    <source>
        <dbReference type="Google" id="ProtNLM"/>
    </source>
</evidence>
<proteinExistence type="predicted"/>
<keyword evidence="2" id="KW-1185">Reference proteome</keyword>
<accession>A0A858WJV7</accession>
<reference evidence="1" key="1">
    <citation type="submission" date="2020-03" db="EMBL/GenBank/DDBJ databases">
        <title>Development of an integrated pest management strategy to control Xanthomonas campestris pv. campestris by using bacteriophages.</title>
        <authorList>
            <person name="Holtappels D."/>
            <person name="Rombouts S."/>
            <person name="Lavigne R."/>
            <person name="Wagemans J."/>
        </authorList>
    </citation>
    <scope>NUCLEOTIDE SEQUENCE</scope>
</reference>
<protein>
    <recommendedName>
        <fullName evidence="3">Tail assembly protein</fullName>
    </recommendedName>
</protein>
<gene>
    <name evidence="1" type="ORF">XccvBFoX4_gp36</name>
</gene>
<name>A0A858WJV7_9CAUD</name>
<sequence>MTVRFYQSSDQGAPVLRGATPGDLINLLDKCLVTGYGSKPAAGWSKPFQGANIAVFKQGAGSNGMHLRVDDTSALNGNRAARVVGYETMSDVDTGAPSPFPNAQQQPGGAYWYTHYTGNIANARTWRIIADEMFFYFFLTTYPENNDVNDYYQESYAFGDIVPYKPGDTTHTVLLGYQRNSSNSSEPYPFEGQSLSGAMTTTILCVARSYTNLGGPIRCGWHTDHVKGSSSFGQGNLSYPHGPDGGLYLAPVWMHEPQASPYSVRGVMPGMWVPCHFNGILGAWQTVIGQGQMAGKTFLVRKMASASALFEISDTWER</sequence>
<dbReference type="Proteomes" id="UP000671952">
    <property type="component" value="Segment"/>
</dbReference>
<dbReference type="EMBL" id="MT161385">
    <property type="protein sequence ID" value="QJI52990.1"/>
    <property type="molecule type" value="Genomic_DNA"/>
</dbReference>